<organism evidence="1 2">
    <name type="scientific">Pisolithus tinctorius Marx 270</name>
    <dbReference type="NCBI Taxonomy" id="870435"/>
    <lineage>
        <taxon>Eukaryota</taxon>
        <taxon>Fungi</taxon>
        <taxon>Dikarya</taxon>
        <taxon>Basidiomycota</taxon>
        <taxon>Agaricomycotina</taxon>
        <taxon>Agaricomycetes</taxon>
        <taxon>Agaricomycetidae</taxon>
        <taxon>Boletales</taxon>
        <taxon>Sclerodermatineae</taxon>
        <taxon>Pisolithaceae</taxon>
        <taxon>Pisolithus</taxon>
    </lineage>
</organism>
<reference evidence="1 2" key="1">
    <citation type="submission" date="2014-04" db="EMBL/GenBank/DDBJ databases">
        <authorList>
            <consortium name="DOE Joint Genome Institute"/>
            <person name="Kuo A."/>
            <person name="Kohler A."/>
            <person name="Costa M.D."/>
            <person name="Nagy L.G."/>
            <person name="Floudas D."/>
            <person name="Copeland A."/>
            <person name="Barry K.W."/>
            <person name="Cichocki N."/>
            <person name="Veneault-Fourrey C."/>
            <person name="LaButti K."/>
            <person name="Lindquist E.A."/>
            <person name="Lipzen A."/>
            <person name="Lundell T."/>
            <person name="Morin E."/>
            <person name="Murat C."/>
            <person name="Sun H."/>
            <person name="Tunlid A."/>
            <person name="Henrissat B."/>
            <person name="Grigoriev I.V."/>
            <person name="Hibbett D.S."/>
            <person name="Martin F."/>
            <person name="Nordberg H.P."/>
            <person name="Cantor M.N."/>
            <person name="Hua S.X."/>
        </authorList>
    </citation>
    <scope>NUCLEOTIDE SEQUENCE [LARGE SCALE GENOMIC DNA]</scope>
    <source>
        <strain evidence="1 2">Marx 270</strain>
    </source>
</reference>
<dbReference type="Proteomes" id="UP000054217">
    <property type="component" value="Unassembled WGS sequence"/>
</dbReference>
<keyword evidence="2" id="KW-1185">Reference proteome</keyword>
<dbReference type="EMBL" id="KN832087">
    <property type="protein sequence ID" value="KIN94741.1"/>
    <property type="molecule type" value="Genomic_DNA"/>
</dbReference>
<sequence length="58" mass="6278">MKGPAPRAQGVWAQSVVVVQWLSMGGDEPDVSLWRKPSCVPFEPATAPLRRGQLGSFV</sequence>
<protein>
    <submittedName>
        <fullName evidence="1">Uncharacterized protein</fullName>
    </submittedName>
</protein>
<accession>A0A0C3JAN9</accession>
<proteinExistence type="predicted"/>
<dbReference type="InParanoid" id="A0A0C3JAN9"/>
<reference evidence="2" key="2">
    <citation type="submission" date="2015-01" db="EMBL/GenBank/DDBJ databases">
        <title>Evolutionary Origins and Diversification of the Mycorrhizal Mutualists.</title>
        <authorList>
            <consortium name="DOE Joint Genome Institute"/>
            <consortium name="Mycorrhizal Genomics Consortium"/>
            <person name="Kohler A."/>
            <person name="Kuo A."/>
            <person name="Nagy L.G."/>
            <person name="Floudas D."/>
            <person name="Copeland A."/>
            <person name="Barry K.W."/>
            <person name="Cichocki N."/>
            <person name="Veneault-Fourrey C."/>
            <person name="LaButti K."/>
            <person name="Lindquist E.A."/>
            <person name="Lipzen A."/>
            <person name="Lundell T."/>
            <person name="Morin E."/>
            <person name="Murat C."/>
            <person name="Riley R."/>
            <person name="Ohm R."/>
            <person name="Sun H."/>
            <person name="Tunlid A."/>
            <person name="Henrissat B."/>
            <person name="Grigoriev I.V."/>
            <person name="Hibbett D.S."/>
            <person name="Martin F."/>
        </authorList>
    </citation>
    <scope>NUCLEOTIDE SEQUENCE [LARGE SCALE GENOMIC DNA]</scope>
    <source>
        <strain evidence="2">Marx 270</strain>
    </source>
</reference>
<gene>
    <name evidence="1" type="ORF">M404DRAFT_1008081</name>
</gene>
<dbReference type="HOGENOM" id="CLU_2980048_0_0_1"/>
<name>A0A0C3JAN9_PISTI</name>
<dbReference type="AlphaFoldDB" id="A0A0C3JAN9"/>
<evidence type="ECO:0000313" key="1">
    <source>
        <dbReference type="EMBL" id="KIN94741.1"/>
    </source>
</evidence>
<evidence type="ECO:0000313" key="2">
    <source>
        <dbReference type="Proteomes" id="UP000054217"/>
    </source>
</evidence>